<gene>
    <name evidence="2" type="ORF">SAMN04488071_0002</name>
</gene>
<accession>A0A1G6SVF0</accession>
<dbReference type="OrthoDB" id="6057441at2"/>
<organism evidence="2 3">
    <name type="scientific">Kordiimonas lacus</name>
    <dbReference type="NCBI Taxonomy" id="637679"/>
    <lineage>
        <taxon>Bacteria</taxon>
        <taxon>Pseudomonadati</taxon>
        <taxon>Pseudomonadota</taxon>
        <taxon>Alphaproteobacteria</taxon>
        <taxon>Kordiimonadales</taxon>
        <taxon>Kordiimonadaceae</taxon>
        <taxon>Kordiimonas</taxon>
    </lineage>
</organism>
<protein>
    <recommendedName>
        <fullName evidence="4">Outer membrane lipoprotein-sorting protein</fullName>
    </recommendedName>
</protein>
<evidence type="ECO:0008006" key="4">
    <source>
        <dbReference type="Google" id="ProtNLM"/>
    </source>
</evidence>
<reference evidence="2 3" key="1">
    <citation type="submission" date="2016-10" db="EMBL/GenBank/DDBJ databases">
        <authorList>
            <person name="de Groot N.N."/>
        </authorList>
    </citation>
    <scope>NUCLEOTIDE SEQUENCE [LARGE SCALE GENOMIC DNA]</scope>
    <source>
        <strain evidence="2 3">CGMCC 1.9109</strain>
    </source>
</reference>
<dbReference type="InterPro" id="IPR021457">
    <property type="entry name" value="DUF3108"/>
</dbReference>
<evidence type="ECO:0000313" key="2">
    <source>
        <dbReference type="EMBL" id="SDD20763.1"/>
    </source>
</evidence>
<dbReference type="RefSeq" id="WP_068309234.1">
    <property type="nucleotide sequence ID" value="NZ_FNAK01000001.1"/>
</dbReference>
<keyword evidence="1" id="KW-0732">Signal</keyword>
<keyword evidence="3" id="KW-1185">Reference proteome</keyword>
<feature type="chain" id="PRO_5010252415" description="Outer membrane lipoprotein-sorting protein" evidence="1">
    <location>
        <begin position="23"/>
        <end position="278"/>
    </location>
</feature>
<feature type="signal peptide" evidence="1">
    <location>
        <begin position="1"/>
        <end position="22"/>
    </location>
</feature>
<sequence>MTMTVMRAAAISAMLTFSPAFLASINQDVLAADTATAAVPIFHFKGLKAEQVNTDLRQYLVYMQDKDTGEEKMLSIWHRRSVVTKRKGEDVVEVRQVWMSDDKRMKRREYSVNRLSDYAPLYHRTDFPGMGIRRAYEFNGKVITGDQSVEGNQHADYRAEMLEGGLNWELDMETFALLPLAEGRTFGLNFHQPGAQMEAKTSFYKVTGSETLTDFSGNPVDCWTLYTDYGDGNHAIFYLRKSDGELIKMVEHWGNMVRQKIRLGVLADGVTLPAGPDM</sequence>
<dbReference type="Pfam" id="PF11306">
    <property type="entry name" value="DUF3108"/>
    <property type="match status" value="1"/>
</dbReference>
<dbReference type="AlphaFoldDB" id="A0A1G6SVF0"/>
<dbReference type="EMBL" id="FNAK01000001">
    <property type="protein sequence ID" value="SDD20763.1"/>
    <property type="molecule type" value="Genomic_DNA"/>
</dbReference>
<proteinExistence type="predicted"/>
<name>A0A1G6SVF0_9PROT</name>
<dbReference type="Proteomes" id="UP000183685">
    <property type="component" value="Unassembled WGS sequence"/>
</dbReference>
<evidence type="ECO:0000256" key="1">
    <source>
        <dbReference type="SAM" id="SignalP"/>
    </source>
</evidence>
<evidence type="ECO:0000313" key="3">
    <source>
        <dbReference type="Proteomes" id="UP000183685"/>
    </source>
</evidence>